<evidence type="ECO:0000313" key="13">
    <source>
        <dbReference type="EMBL" id="KAK7244381.1"/>
    </source>
</evidence>
<evidence type="ECO:0000256" key="9">
    <source>
        <dbReference type="ARBA" id="ARBA00023136"/>
    </source>
</evidence>
<keyword evidence="4" id="KW-0433">Leucine-rich repeat</keyword>
<evidence type="ECO:0000256" key="7">
    <source>
        <dbReference type="ARBA" id="ARBA00022737"/>
    </source>
</evidence>
<dbReference type="InterPro" id="IPR032675">
    <property type="entry name" value="LRR_dom_sf"/>
</dbReference>
<evidence type="ECO:0000256" key="3">
    <source>
        <dbReference type="ARBA" id="ARBA00022475"/>
    </source>
</evidence>
<dbReference type="PANTHER" id="PTHR48063:SF98">
    <property type="entry name" value="LRR RECEPTOR-LIKE SERINE_THREONINE-PROTEIN KINASE FLS2"/>
    <property type="match status" value="1"/>
</dbReference>
<organism evidence="13 14">
    <name type="scientific">Crotalaria pallida</name>
    <name type="common">Smooth rattlebox</name>
    <name type="synonym">Crotalaria striata</name>
    <dbReference type="NCBI Taxonomy" id="3830"/>
    <lineage>
        <taxon>Eukaryota</taxon>
        <taxon>Viridiplantae</taxon>
        <taxon>Streptophyta</taxon>
        <taxon>Embryophyta</taxon>
        <taxon>Tracheophyta</taxon>
        <taxon>Spermatophyta</taxon>
        <taxon>Magnoliopsida</taxon>
        <taxon>eudicotyledons</taxon>
        <taxon>Gunneridae</taxon>
        <taxon>Pentapetalae</taxon>
        <taxon>rosids</taxon>
        <taxon>fabids</taxon>
        <taxon>Fabales</taxon>
        <taxon>Fabaceae</taxon>
        <taxon>Papilionoideae</taxon>
        <taxon>50 kb inversion clade</taxon>
        <taxon>genistoids sensu lato</taxon>
        <taxon>core genistoids</taxon>
        <taxon>Crotalarieae</taxon>
        <taxon>Crotalaria</taxon>
    </lineage>
</organism>
<comment type="caution">
    <text evidence="13">The sequence shown here is derived from an EMBL/GenBank/DDBJ whole genome shotgun (WGS) entry which is preliminary data.</text>
</comment>
<accession>A0AAN9HPK8</accession>
<evidence type="ECO:0000256" key="12">
    <source>
        <dbReference type="SAM" id="Phobius"/>
    </source>
</evidence>
<dbReference type="EMBL" id="JAYWIO010000008">
    <property type="protein sequence ID" value="KAK7244381.1"/>
    <property type="molecule type" value="Genomic_DNA"/>
</dbReference>
<keyword evidence="6" id="KW-0732">Signal</keyword>
<evidence type="ECO:0000256" key="11">
    <source>
        <dbReference type="ARBA" id="ARBA00023180"/>
    </source>
</evidence>
<dbReference type="Proteomes" id="UP001372338">
    <property type="component" value="Unassembled WGS sequence"/>
</dbReference>
<keyword evidence="5 12" id="KW-0812">Transmembrane</keyword>
<evidence type="ECO:0000256" key="1">
    <source>
        <dbReference type="ARBA" id="ARBA00004251"/>
    </source>
</evidence>
<comment type="similarity">
    <text evidence="2">Belongs to the RLP family.</text>
</comment>
<keyword evidence="3" id="KW-1003">Cell membrane</keyword>
<keyword evidence="9 12" id="KW-0472">Membrane</keyword>
<dbReference type="Gene3D" id="3.80.10.10">
    <property type="entry name" value="Ribonuclease Inhibitor"/>
    <property type="match status" value="2"/>
</dbReference>
<evidence type="ECO:0000256" key="2">
    <source>
        <dbReference type="ARBA" id="ARBA00009592"/>
    </source>
</evidence>
<dbReference type="FunFam" id="3.80.10.10:FF:000041">
    <property type="entry name" value="LRR receptor-like serine/threonine-protein kinase ERECTA"/>
    <property type="match status" value="2"/>
</dbReference>
<evidence type="ECO:0000256" key="4">
    <source>
        <dbReference type="ARBA" id="ARBA00022614"/>
    </source>
</evidence>
<dbReference type="Pfam" id="PF00560">
    <property type="entry name" value="LRR_1"/>
    <property type="match status" value="8"/>
</dbReference>
<dbReference type="Pfam" id="PF13855">
    <property type="entry name" value="LRR_8"/>
    <property type="match status" value="1"/>
</dbReference>
<protein>
    <submittedName>
        <fullName evidence="13">Uncharacterized protein</fullName>
    </submittedName>
</protein>
<evidence type="ECO:0000256" key="5">
    <source>
        <dbReference type="ARBA" id="ARBA00022692"/>
    </source>
</evidence>
<keyword evidence="10" id="KW-0675">Receptor</keyword>
<name>A0AAN9HPK8_CROPI</name>
<feature type="transmembrane region" description="Helical" evidence="12">
    <location>
        <begin position="621"/>
        <end position="643"/>
    </location>
</feature>
<keyword evidence="8 12" id="KW-1133">Transmembrane helix</keyword>
<dbReference type="GO" id="GO:0005886">
    <property type="term" value="C:plasma membrane"/>
    <property type="evidence" value="ECO:0007669"/>
    <property type="project" value="UniProtKB-SubCell"/>
</dbReference>
<sequence>MLPSLSTLNLVSCQLEDIYPSLQYANFTTLQVLALSYNKFDSQLPKWLFNLSSHISYIDLGFNHLRGQLPKALPNFPNLESIYLDENNLDGQIPDWFGQFKHLQELSLPGNNFSGSIPISLGNASSLITLDISKNPLTGILSERHFAKLSKLKTLGINSKTIILEFDSHWIPPFQLAQLIIGPVDHKLPDWIYTQGSLQSFQFFYSKVSFEAQDRFWNFVSKIEFIRLEENWIDGDLSNVMLNSTFIMMSSNDIKGGLPRLSSNVVYVDMSNNSFSGSISPLLCDHIKMMNGKSNNLKYLDISSNYLTGGLTDCWNNWKSLVHINLGSNNLTGNIPPSMGLLSNLTSLHLHENNLFGEIPPSLKNCHSLLLLNVRENKLSGNIPKWIAQSAMILQLRSNHFNGSIPPQICQMSSLIILDFGDNRISGHVPNCLNNIIAMVFNNATLSKLTFYFPFRDIYYIIEDNLELVTKGQRSRYSDNLHFMSLVDLSSNELCGTIPPQMFSLIGLHTLNLSHNKLMGGIPEEIGNMKNLESLDFSTNKLSGEIPQSMCSLSFLSYLNLSFNNFIGQIPSGTQLQGFSALSYIGNLDLCGPPLTKSCLRDDKSKDTKHKDNNISEFMSWFYIGIESGFATGFLGVVGAIFLNRKWRHAYFKFLFDLRDQVYVIIVMWFVY</sequence>
<evidence type="ECO:0000256" key="10">
    <source>
        <dbReference type="ARBA" id="ARBA00023170"/>
    </source>
</evidence>
<gene>
    <name evidence="13" type="ORF">RIF29_39202</name>
</gene>
<dbReference type="InterPro" id="IPR003591">
    <property type="entry name" value="Leu-rich_rpt_typical-subtyp"/>
</dbReference>
<dbReference type="SUPFAM" id="SSF52047">
    <property type="entry name" value="RNI-like"/>
    <property type="match status" value="1"/>
</dbReference>
<keyword evidence="11" id="KW-0325">Glycoprotein</keyword>
<proteinExistence type="inferred from homology"/>
<dbReference type="SUPFAM" id="SSF52058">
    <property type="entry name" value="L domain-like"/>
    <property type="match status" value="1"/>
</dbReference>
<dbReference type="InterPro" id="IPR001611">
    <property type="entry name" value="Leu-rich_rpt"/>
</dbReference>
<keyword evidence="7" id="KW-0677">Repeat</keyword>
<reference evidence="13 14" key="1">
    <citation type="submission" date="2024-01" db="EMBL/GenBank/DDBJ databases">
        <title>The genomes of 5 underutilized Papilionoideae crops provide insights into root nodulation and disease resistanc.</title>
        <authorList>
            <person name="Yuan L."/>
        </authorList>
    </citation>
    <scope>NUCLEOTIDE SEQUENCE [LARGE SCALE GENOMIC DNA]</scope>
    <source>
        <strain evidence="13">ZHUSHIDOU_FW_LH</strain>
        <tissue evidence="13">Leaf</tissue>
    </source>
</reference>
<dbReference type="AlphaFoldDB" id="A0AAN9HPK8"/>
<keyword evidence="14" id="KW-1185">Reference proteome</keyword>
<dbReference type="InterPro" id="IPR046956">
    <property type="entry name" value="RLP23-like"/>
</dbReference>
<dbReference type="PANTHER" id="PTHR48063">
    <property type="entry name" value="LRR RECEPTOR-LIKE KINASE"/>
    <property type="match status" value="1"/>
</dbReference>
<comment type="subcellular location">
    <subcellularLocation>
        <location evidence="1">Cell membrane</location>
        <topology evidence="1">Single-pass type I membrane protein</topology>
    </subcellularLocation>
</comment>
<evidence type="ECO:0000256" key="8">
    <source>
        <dbReference type="ARBA" id="ARBA00022989"/>
    </source>
</evidence>
<dbReference type="FunFam" id="3.80.10.10:FF:000111">
    <property type="entry name" value="LRR receptor-like serine/threonine-protein kinase ERECTA"/>
    <property type="match status" value="1"/>
</dbReference>
<dbReference type="SMART" id="SM00369">
    <property type="entry name" value="LRR_TYP"/>
    <property type="match status" value="6"/>
</dbReference>
<evidence type="ECO:0000256" key="6">
    <source>
        <dbReference type="ARBA" id="ARBA00022729"/>
    </source>
</evidence>
<evidence type="ECO:0000313" key="14">
    <source>
        <dbReference type="Proteomes" id="UP001372338"/>
    </source>
</evidence>